<keyword evidence="1 4" id="KW-0378">Hydrolase</keyword>
<feature type="domain" description="PNPLA" evidence="5">
    <location>
        <begin position="18"/>
        <end position="226"/>
    </location>
</feature>
<dbReference type="PROSITE" id="PS51635">
    <property type="entry name" value="PNPLA"/>
    <property type="match status" value="1"/>
</dbReference>
<feature type="active site" description="Proton acceptor" evidence="4">
    <location>
        <position position="213"/>
    </location>
</feature>
<dbReference type="SUPFAM" id="SSF52151">
    <property type="entry name" value="FabD/lysophospholipase-like"/>
    <property type="match status" value="1"/>
</dbReference>
<keyword evidence="2 4" id="KW-0442">Lipid degradation</keyword>
<feature type="active site" description="Nucleophile" evidence="4">
    <location>
        <position position="51"/>
    </location>
</feature>
<evidence type="ECO:0000256" key="1">
    <source>
        <dbReference type="ARBA" id="ARBA00022801"/>
    </source>
</evidence>
<evidence type="ECO:0000313" key="10">
    <source>
        <dbReference type="Proteomes" id="UP000287374"/>
    </source>
</evidence>
<evidence type="ECO:0000313" key="6">
    <source>
        <dbReference type="EMBL" id="PWY54554.1"/>
    </source>
</evidence>
<reference evidence="6 9" key="1">
    <citation type="submission" date="2018-05" db="EMBL/GenBank/DDBJ databases">
        <title>Legionella qingyii sp.nov., whole genome shotgun sequence.</title>
        <authorList>
            <person name="Wu H."/>
            <person name="Zhu Q."/>
            <person name="Hu C."/>
        </authorList>
    </citation>
    <scope>NUCLEOTIDE SEQUENCE [LARGE SCALE GENOMIC DNA]</scope>
    <source>
        <strain evidence="6 9">HEB18</strain>
    </source>
</reference>
<evidence type="ECO:0000256" key="4">
    <source>
        <dbReference type="PROSITE-ProRule" id="PRU01161"/>
    </source>
</evidence>
<dbReference type="InterPro" id="IPR021095">
    <property type="entry name" value="DUF3734"/>
</dbReference>
<dbReference type="EMBL" id="QHJG01000017">
    <property type="protein sequence ID" value="PWY55546.1"/>
    <property type="molecule type" value="Genomic_DNA"/>
</dbReference>
<dbReference type="InterPro" id="IPR016035">
    <property type="entry name" value="Acyl_Trfase/lysoPLipase"/>
</dbReference>
<dbReference type="Pfam" id="PF12536">
    <property type="entry name" value="DUF3734"/>
    <property type="match status" value="1"/>
</dbReference>
<dbReference type="OrthoDB" id="9807112at2"/>
<evidence type="ECO:0000313" key="7">
    <source>
        <dbReference type="EMBL" id="PWY55546.1"/>
    </source>
</evidence>
<dbReference type="Pfam" id="PF01734">
    <property type="entry name" value="Patatin"/>
    <property type="match status" value="1"/>
</dbReference>
<proteinExistence type="predicted"/>
<feature type="short sequence motif" description="DGA/G" evidence="4">
    <location>
        <begin position="213"/>
        <end position="215"/>
    </location>
</feature>
<evidence type="ECO:0000256" key="3">
    <source>
        <dbReference type="ARBA" id="ARBA00023098"/>
    </source>
</evidence>
<dbReference type="EMBL" id="QHJG01000031">
    <property type="protein sequence ID" value="PWY54554.1"/>
    <property type="molecule type" value="Genomic_DNA"/>
</dbReference>
<feature type="short sequence motif" description="GXSXG" evidence="4">
    <location>
        <begin position="49"/>
        <end position="53"/>
    </location>
</feature>
<dbReference type="PANTHER" id="PTHR14226:SF57">
    <property type="entry name" value="BLR7027 PROTEIN"/>
    <property type="match status" value="1"/>
</dbReference>
<sequence>MARTKKSKTTMPHHHVACCFQGGGALGAYQVGILHALDEAGYNPNWFAGTSIGAINAAIAAGNPPKVRVEKMYQFWETIATPSFIESKLLPNDDASRRIEHILSAQTALLFGQPGFFTPRFPPLLMGYYDTPDTLSFYDTKNLKSTLEQFIDFDRLNNAQETRISIGAVEICTGEMVYFDSQNTKIGPEHIMASGALPPGFPAVEIEGEYYWDGGISSNSPVTYILSANQCPHNLLCFSIHLFDSYGLYPTSLDAVLKRKKDIEYSSRFSKAVQTYQQIHALKNTIHILSRYIPEEEKENPELQLCMARGHQSTISLVRFLYEHDETEFSSKDYEFSNKSILERIKHGYIDGRKAIKKSPWNKKMPDTTGIAVYDMASNKHLKEESENE</sequence>
<dbReference type="RefSeq" id="WP_110142803.1">
    <property type="nucleotide sequence ID" value="NZ_QHJG01000017.1"/>
</dbReference>
<dbReference type="InterPro" id="IPR050301">
    <property type="entry name" value="NTE"/>
</dbReference>
<keyword evidence="3 4" id="KW-0443">Lipid metabolism</keyword>
<dbReference type="Gene3D" id="3.40.1090.10">
    <property type="entry name" value="Cytosolic phospholipase A2 catalytic domain"/>
    <property type="match status" value="2"/>
</dbReference>
<dbReference type="PANTHER" id="PTHR14226">
    <property type="entry name" value="NEUROPATHY TARGET ESTERASE/SWISS CHEESE D.MELANOGASTER"/>
    <property type="match status" value="1"/>
</dbReference>
<accession>A0A317TY61</accession>
<dbReference type="InterPro" id="IPR002641">
    <property type="entry name" value="PNPLA_dom"/>
</dbReference>
<evidence type="ECO:0000259" key="5">
    <source>
        <dbReference type="PROSITE" id="PS51635"/>
    </source>
</evidence>
<keyword evidence="10" id="KW-1185">Reference proteome</keyword>
<protein>
    <submittedName>
        <fullName evidence="8">Patatin-like phospholipase family protein</fullName>
    </submittedName>
</protein>
<name>A0A317TY61_9GAMM</name>
<evidence type="ECO:0000313" key="9">
    <source>
        <dbReference type="Proteomes" id="UP000247152"/>
    </source>
</evidence>
<dbReference type="EMBL" id="RZGX01000016">
    <property type="protein sequence ID" value="RUR21446.1"/>
    <property type="molecule type" value="Genomic_DNA"/>
</dbReference>
<dbReference type="Proteomes" id="UP000247152">
    <property type="component" value="Unassembled WGS sequence"/>
</dbReference>
<dbReference type="GO" id="GO:0016042">
    <property type="term" value="P:lipid catabolic process"/>
    <property type="evidence" value="ECO:0007669"/>
    <property type="project" value="UniProtKB-UniRule"/>
</dbReference>
<reference evidence="8 10" key="2">
    <citation type="submission" date="2018-12" db="EMBL/GenBank/DDBJ databases">
        <title>Legionella sp,whole genome shotgun sequence.</title>
        <authorList>
            <person name="Wu H."/>
        </authorList>
    </citation>
    <scope>NUCLEOTIDE SEQUENCE [LARGE SCALE GENOMIC DNA]</scope>
    <source>
        <strain evidence="10">km489</strain>
        <strain evidence="8">Km489</strain>
    </source>
</reference>
<feature type="short sequence motif" description="GXGXXG" evidence="4">
    <location>
        <begin position="22"/>
        <end position="27"/>
    </location>
</feature>
<evidence type="ECO:0000256" key="2">
    <source>
        <dbReference type="ARBA" id="ARBA00022963"/>
    </source>
</evidence>
<dbReference type="GO" id="GO:0016787">
    <property type="term" value="F:hydrolase activity"/>
    <property type="evidence" value="ECO:0007669"/>
    <property type="project" value="UniProtKB-UniRule"/>
</dbReference>
<comment type="caution">
    <text evidence="6">The sequence shown here is derived from an EMBL/GenBank/DDBJ whole genome shotgun (WGS) entry which is preliminary data.</text>
</comment>
<evidence type="ECO:0000313" key="8">
    <source>
        <dbReference type="EMBL" id="RUR21446.1"/>
    </source>
</evidence>
<dbReference type="Proteomes" id="UP000287374">
    <property type="component" value="Unassembled WGS sequence"/>
</dbReference>
<organism evidence="6 9">
    <name type="scientific">Legionella qingyii</name>
    <dbReference type="NCBI Taxonomy" id="2184757"/>
    <lineage>
        <taxon>Bacteria</taxon>
        <taxon>Pseudomonadati</taxon>
        <taxon>Pseudomonadota</taxon>
        <taxon>Gammaproteobacteria</taxon>
        <taxon>Legionellales</taxon>
        <taxon>Legionellaceae</taxon>
        <taxon>Legionella</taxon>
    </lineage>
</organism>
<dbReference type="AlphaFoldDB" id="A0A317TY61"/>
<gene>
    <name evidence="7" type="ORF">DGG96_11510</name>
    <name evidence="6" type="ORF">DGG96_16220</name>
    <name evidence="8" type="ORF">ELY20_12120</name>
</gene>